<name>A4A727_9GAMM</name>
<feature type="chain" id="PRO_5002665509" description="PEP-CTERM protein sorting domain protein" evidence="1">
    <location>
        <begin position="35"/>
        <end position="273"/>
    </location>
</feature>
<organism evidence="2 3">
    <name type="scientific">Congregibacter litoralis KT71</name>
    <dbReference type="NCBI Taxonomy" id="314285"/>
    <lineage>
        <taxon>Bacteria</taxon>
        <taxon>Pseudomonadati</taxon>
        <taxon>Pseudomonadota</taxon>
        <taxon>Gammaproteobacteria</taxon>
        <taxon>Cellvibrionales</taxon>
        <taxon>Halieaceae</taxon>
        <taxon>Congregibacter</taxon>
    </lineage>
</organism>
<proteinExistence type="predicted"/>
<dbReference type="Proteomes" id="UP000019205">
    <property type="component" value="Chromosome"/>
</dbReference>
<dbReference type="EMBL" id="AAOA02000002">
    <property type="protein sequence ID" value="EAQ98096.1"/>
    <property type="molecule type" value="Genomic_DNA"/>
</dbReference>
<gene>
    <name evidence="2" type="ORF">KT71_02577</name>
</gene>
<dbReference type="OrthoDB" id="7844829at2"/>
<keyword evidence="1" id="KW-0732">Signal</keyword>
<accession>A4A727</accession>
<feature type="signal peptide" evidence="1">
    <location>
        <begin position="1"/>
        <end position="34"/>
    </location>
</feature>
<dbReference type="HOGENOM" id="CLU_1018251_0_0_6"/>
<evidence type="ECO:0000313" key="3">
    <source>
        <dbReference type="Proteomes" id="UP000019205"/>
    </source>
</evidence>
<evidence type="ECO:0000256" key="1">
    <source>
        <dbReference type="SAM" id="SignalP"/>
    </source>
</evidence>
<sequence length="273" mass="29595">MKNQSNRRALPVKNRLLGAAFIAGVMSLAGNVQATPITVDLSFEGRGLFPAGSRNTHIRFDNADFDTGSMHVAAGMFGGQATNGVNFETSTLYRNEDNVLAYCVDIVERLLRQSNTYNVNDVAQDLVVDLDGVRRDFGRTLLFLGAANEVARRDFAITEGDQNWLNPSASWMSAAFQVGIWESLYEESGQALNVGEGWFTATSIGTEGNQFLTDSFALMGAEVPPTAVAASRVKWLQIDGGQDLLVDPVDVPAPAPAALLLLGLSLLLRKRRR</sequence>
<comment type="caution">
    <text evidence="2">The sequence shown here is derived from an EMBL/GenBank/DDBJ whole genome shotgun (WGS) entry which is preliminary data.</text>
</comment>
<protein>
    <recommendedName>
        <fullName evidence="4">PEP-CTERM protein sorting domain protein</fullName>
    </recommendedName>
</protein>
<reference evidence="2 3" key="2">
    <citation type="journal article" date="2009" name="PLoS ONE">
        <title>The photosynthetic apparatus and its regulation in the aerobic gammaproteobacterium Congregibacter litoralis gen. nov., sp. nov.</title>
        <authorList>
            <person name="Spring S."/>
            <person name="Lunsdorf H."/>
            <person name="Fuchs B.M."/>
            <person name="Tindall B.J."/>
        </authorList>
    </citation>
    <scope>NUCLEOTIDE SEQUENCE [LARGE SCALE GENOMIC DNA]</scope>
    <source>
        <strain evidence="2">KT71</strain>
    </source>
</reference>
<dbReference type="RefSeq" id="WP_008292915.1">
    <property type="nucleotide sequence ID" value="NZ_CM002299.1"/>
</dbReference>
<dbReference type="AlphaFoldDB" id="A4A727"/>
<evidence type="ECO:0008006" key="4">
    <source>
        <dbReference type="Google" id="ProtNLM"/>
    </source>
</evidence>
<evidence type="ECO:0000313" key="2">
    <source>
        <dbReference type="EMBL" id="EAQ98096.1"/>
    </source>
</evidence>
<keyword evidence="3" id="KW-1185">Reference proteome</keyword>
<reference evidence="2 3" key="1">
    <citation type="journal article" date="2007" name="Proc. Natl. Acad. Sci. U.S.A.">
        <title>Characterization of a marine gammaproteobacterium capable of aerobic anoxygenic photosynthesis.</title>
        <authorList>
            <person name="Fuchs B.M."/>
            <person name="Spring S."/>
            <person name="Teeling H."/>
            <person name="Quast C."/>
            <person name="Wulf J."/>
            <person name="Schattenhofer M."/>
            <person name="Yan S."/>
            <person name="Ferriera S."/>
            <person name="Johnson J."/>
            <person name="Glockner F.O."/>
            <person name="Amann R."/>
        </authorList>
    </citation>
    <scope>NUCLEOTIDE SEQUENCE [LARGE SCALE GENOMIC DNA]</scope>
    <source>
        <strain evidence="2">KT71</strain>
    </source>
</reference>